<feature type="domain" description="Translation initiation factor IF- 2" evidence="8">
    <location>
        <begin position="535"/>
        <end position="635"/>
    </location>
</feature>
<reference evidence="10" key="1">
    <citation type="submission" date="2023-01" db="EMBL/GenBank/DDBJ databases">
        <title>Metagenome sequencing of chrysophaentin producing Chrysophaeum taylorii.</title>
        <authorList>
            <person name="Davison J."/>
            <person name="Bewley C."/>
        </authorList>
    </citation>
    <scope>NUCLEOTIDE SEQUENCE</scope>
    <source>
        <strain evidence="10">NIES-1699</strain>
    </source>
</reference>
<dbReference type="CDD" id="cd03703">
    <property type="entry name" value="aeIF5B_II"/>
    <property type="match status" value="1"/>
</dbReference>
<dbReference type="Proteomes" id="UP001230188">
    <property type="component" value="Unassembled WGS sequence"/>
</dbReference>
<evidence type="ECO:0000313" key="11">
    <source>
        <dbReference type="Proteomes" id="UP001230188"/>
    </source>
</evidence>
<dbReference type="SUPFAM" id="SSF52156">
    <property type="entry name" value="Initiation factor IF2/eIF5b, domain 3"/>
    <property type="match status" value="1"/>
</dbReference>
<evidence type="ECO:0000256" key="3">
    <source>
        <dbReference type="ARBA" id="ARBA00022741"/>
    </source>
</evidence>
<evidence type="ECO:0000259" key="9">
    <source>
        <dbReference type="Pfam" id="PF14578"/>
    </source>
</evidence>
<dbReference type="Pfam" id="PF14578">
    <property type="entry name" value="GTP_EFTU_D4"/>
    <property type="match status" value="1"/>
</dbReference>
<dbReference type="PANTHER" id="PTHR43381:SF4">
    <property type="entry name" value="EUKARYOTIC TRANSLATION INITIATION FACTOR 5B"/>
    <property type="match status" value="1"/>
</dbReference>
<dbReference type="GO" id="GO:0005739">
    <property type="term" value="C:mitochondrion"/>
    <property type="evidence" value="ECO:0007669"/>
    <property type="project" value="TreeGrafter"/>
</dbReference>
<dbReference type="InterPro" id="IPR000795">
    <property type="entry name" value="T_Tr_GTP-bd_dom"/>
</dbReference>
<dbReference type="GO" id="GO:0009507">
    <property type="term" value="C:chloroplast"/>
    <property type="evidence" value="ECO:0007669"/>
    <property type="project" value="UniProtKB-SubCell"/>
</dbReference>
<dbReference type="InterPro" id="IPR009000">
    <property type="entry name" value="Transl_B-barrel_sf"/>
</dbReference>
<dbReference type="InterPro" id="IPR036925">
    <property type="entry name" value="TIF_IF2_dom3_sf"/>
</dbReference>
<evidence type="ECO:0000313" key="10">
    <source>
        <dbReference type="EMBL" id="KAJ8607995.1"/>
    </source>
</evidence>
<feature type="compositionally biased region" description="Basic and acidic residues" evidence="6">
    <location>
        <begin position="107"/>
        <end position="180"/>
    </location>
</feature>
<evidence type="ECO:0000256" key="2">
    <source>
        <dbReference type="ARBA" id="ARBA00013824"/>
    </source>
</evidence>
<evidence type="ECO:0000256" key="1">
    <source>
        <dbReference type="ARBA" id="ARBA00004229"/>
    </source>
</evidence>
<evidence type="ECO:0000259" key="8">
    <source>
        <dbReference type="Pfam" id="PF11987"/>
    </source>
</evidence>
<dbReference type="InterPro" id="IPR023115">
    <property type="entry name" value="TIF_IF2_dom3"/>
</dbReference>
<dbReference type="Gene3D" id="3.40.50.10050">
    <property type="entry name" value="Translation initiation factor IF- 2, domain 3"/>
    <property type="match status" value="1"/>
</dbReference>
<feature type="compositionally biased region" description="Basic residues" evidence="6">
    <location>
        <begin position="67"/>
        <end position="79"/>
    </location>
</feature>
<keyword evidence="11" id="KW-1185">Reference proteome</keyword>
<comment type="subcellular location">
    <subcellularLocation>
        <location evidence="1">Plastid</location>
        <location evidence="1">Chloroplast</location>
    </subcellularLocation>
</comment>
<dbReference type="GO" id="GO:0005525">
    <property type="term" value="F:GTP binding"/>
    <property type="evidence" value="ECO:0007669"/>
    <property type="project" value="UniProtKB-KW"/>
</dbReference>
<dbReference type="GO" id="GO:0003743">
    <property type="term" value="F:translation initiation factor activity"/>
    <property type="evidence" value="ECO:0007669"/>
    <property type="project" value="TreeGrafter"/>
</dbReference>
<feature type="compositionally biased region" description="Acidic residues" evidence="6">
    <location>
        <begin position="242"/>
        <end position="263"/>
    </location>
</feature>
<evidence type="ECO:0000256" key="6">
    <source>
        <dbReference type="SAM" id="MobiDB-lite"/>
    </source>
</evidence>
<feature type="domain" description="Elongation factor Tu-type" evidence="9">
    <location>
        <begin position="661"/>
        <end position="752"/>
    </location>
</feature>
<dbReference type="CDD" id="cd16266">
    <property type="entry name" value="IF2_aeIF5B_IV"/>
    <property type="match status" value="1"/>
</dbReference>
<evidence type="ECO:0000259" key="7">
    <source>
        <dbReference type="Pfam" id="PF00009"/>
    </source>
</evidence>
<dbReference type="PANTHER" id="PTHR43381">
    <property type="entry name" value="TRANSLATION INITIATION FACTOR IF-2-RELATED"/>
    <property type="match status" value="1"/>
</dbReference>
<dbReference type="FunFam" id="2.40.30.10:FF:000013">
    <property type="entry name" value="eukaryotic translation initiation factor 5B"/>
    <property type="match status" value="1"/>
</dbReference>
<dbReference type="FunFam" id="2.40.30.10:FF:000026">
    <property type="entry name" value="Eukaryotic translation initiation factor 5B"/>
    <property type="match status" value="1"/>
</dbReference>
<feature type="domain" description="Tr-type G" evidence="7">
    <location>
        <begin position="289"/>
        <end position="402"/>
    </location>
</feature>
<evidence type="ECO:0000256" key="5">
    <source>
        <dbReference type="ARBA" id="ARBA00032478"/>
    </source>
</evidence>
<gene>
    <name evidence="10" type="ORF">CTAYLR_008239</name>
</gene>
<dbReference type="AlphaFoldDB" id="A0AAD7XMZ7"/>
<dbReference type="Gene3D" id="3.40.50.300">
    <property type="entry name" value="P-loop containing nucleotide triphosphate hydrolases"/>
    <property type="match status" value="1"/>
</dbReference>
<feature type="compositionally biased region" description="Low complexity" evidence="6">
    <location>
        <begin position="30"/>
        <end position="61"/>
    </location>
</feature>
<keyword evidence="4" id="KW-0342">GTP-binding</keyword>
<dbReference type="Gene3D" id="2.40.30.10">
    <property type="entry name" value="Translation factors"/>
    <property type="match status" value="2"/>
</dbReference>
<dbReference type="FunFam" id="3.40.50.10050:FF:000002">
    <property type="entry name" value="Eukaryotic translation initiation factor 5B"/>
    <property type="match status" value="1"/>
</dbReference>
<feature type="compositionally biased region" description="Acidic residues" evidence="6">
    <location>
        <begin position="202"/>
        <end position="218"/>
    </location>
</feature>
<organism evidence="10 11">
    <name type="scientific">Chrysophaeum taylorii</name>
    <dbReference type="NCBI Taxonomy" id="2483200"/>
    <lineage>
        <taxon>Eukaryota</taxon>
        <taxon>Sar</taxon>
        <taxon>Stramenopiles</taxon>
        <taxon>Ochrophyta</taxon>
        <taxon>Pelagophyceae</taxon>
        <taxon>Pelagomonadales</taxon>
        <taxon>Pelagomonadaceae</taxon>
        <taxon>Chrysophaeum</taxon>
    </lineage>
</organism>
<comment type="caution">
    <text evidence="10">The sequence shown here is derived from an EMBL/GenBank/DDBJ whole genome shotgun (WGS) entry which is preliminary data.</text>
</comment>
<dbReference type="CDD" id="cd22249">
    <property type="entry name" value="UDM1_RNF168_RNF169-like"/>
    <property type="match status" value="1"/>
</dbReference>
<accession>A0AAD7XMZ7</accession>
<evidence type="ECO:0000256" key="4">
    <source>
        <dbReference type="ARBA" id="ARBA00023134"/>
    </source>
</evidence>
<keyword evidence="3" id="KW-0547">Nucleotide-binding</keyword>
<proteinExistence type="predicted"/>
<sequence length="789" mass="86732">MAPKKKKGGKAAAKAANEEEEEDWDAVLNEAAAEAAAAAAAPGEASEAPSAPEEEAAATTVEGGGGGKKKDKKKKRGKKDKGDDEEAAPKPQSARGKLIAERLAAQKAEEERVRKIKEEQERKIREEEEARLKAEAEAKERRDAKLARRAEKKAEAKLKGTYETKKQREARLAAERRLKSMQDAGMLPVSRVAPKEPRSTKEEEEDPEEEEEEEEEAPPDEKAAAEPEEPDEKGSAKVVEQPAEEDAGGDWEDAADDWEDAADDTGRHEPRSASSRRSRKAIGGAKEMMHGLEQQTLESISMLKRKRTPFVVALNKIDRCYDWKGAENACVRRSLATQRDNTMQEFRGRLEQCSRELNEQGLNVALYWENEDPRSTVSIVPTSAITGEGVPDLLRVILSLTQQRLTKALMLSSTLQCTVLEVKVVEGLGATLDVILVNGTLREGDTLVLCAQDGALVTQARALLTPPPSRETRVKSELIKHDVVQAAIGLKITGQGLEKVVPGTSLLVSGPDDDLEDLKEEVVKDVSGLVDTLVTEARGVSVQASTLGALEALLEFLRNPGKDRSGKERQPIPVFAASVGPVYKKDVIRAGLMQQKGHDEFACILGFDVPVDPEAQAHADKIGVRVFTAEIIYHLETSFTRHLDETMDRKRAQAQEVAVFPCLVKILPKHIFNAKDPIVVGVEVVDGILKVGTPLCIPHNNFLDVGVVQSIQSNHKEVERVKKGSECAIKIANPNNPTLTYGRQFDATHALYSKLSRESIDQLKQYFKDDLSNDDWRLVIKLKKVFSII</sequence>
<protein>
    <recommendedName>
        <fullName evidence="2">Eukaryotic translation initiation factor 5B</fullName>
    </recommendedName>
    <alternativeName>
        <fullName evidence="5">Translation initiation factor IF-2</fullName>
    </alternativeName>
</protein>
<name>A0AAD7XMZ7_9STRA</name>
<dbReference type="InterPro" id="IPR027417">
    <property type="entry name" value="P-loop_NTPase"/>
</dbReference>
<dbReference type="InterPro" id="IPR015760">
    <property type="entry name" value="TIF_IF2"/>
</dbReference>
<dbReference type="SUPFAM" id="SSF52540">
    <property type="entry name" value="P-loop containing nucleoside triphosphate hydrolases"/>
    <property type="match status" value="1"/>
</dbReference>
<dbReference type="Pfam" id="PF00009">
    <property type="entry name" value="GTP_EFTU"/>
    <property type="match status" value="1"/>
</dbReference>
<feature type="region of interest" description="Disordered" evidence="6">
    <location>
        <begin position="1"/>
        <end position="281"/>
    </location>
</feature>
<dbReference type="GO" id="GO:0003924">
    <property type="term" value="F:GTPase activity"/>
    <property type="evidence" value="ECO:0007669"/>
    <property type="project" value="InterPro"/>
</dbReference>
<dbReference type="Pfam" id="PF11987">
    <property type="entry name" value="IF-2"/>
    <property type="match status" value="1"/>
</dbReference>
<dbReference type="SUPFAM" id="SSF50447">
    <property type="entry name" value="Translation proteins"/>
    <property type="match status" value="2"/>
</dbReference>
<dbReference type="EMBL" id="JAQMWT010000186">
    <property type="protein sequence ID" value="KAJ8607995.1"/>
    <property type="molecule type" value="Genomic_DNA"/>
</dbReference>
<dbReference type="InterPro" id="IPR029459">
    <property type="entry name" value="EFTU-type"/>
</dbReference>